<dbReference type="OrthoDB" id="300580at2759"/>
<evidence type="ECO:0000256" key="2">
    <source>
        <dbReference type="ARBA" id="ARBA00022692"/>
    </source>
</evidence>
<dbReference type="Proteomes" id="UP000009168">
    <property type="component" value="Unassembled WGS sequence"/>
</dbReference>
<feature type="transmembrane region" description="Helical" evidence="6">
    <location>
        <begin position="44"/>
        <end position="64"/>
    </location>
</feature>
<dbReference type="PANTHER" id="PTHR13146">
    <property type="match status" value="1"/>
</dbReference>
<feature type="region of interest" description="Disordered" evidence="5">
    <location>
        <begin position="370"/>
        <end position="391"/>
    </location>
</feature>
<keyword evidence="4 6" id="KW-0472">Membrane</keyword>
<dbReference type="FunCoup" id="Q23AW2">
    <property type="interactions" value="362"/>
</dbReference>
<feature type="signal peptide" evidence="7">
    <location>
        <begin position="1"/>
        <end position="24"/>
    </location>
</feature>
<keyword evidence="3 6" id="KW-1133">Transmembrane helix</keyword>
<dbReference type="PANTHER" id="PTHR13146:SF0">
    <property type="entry name" value="SOLUTE CARRIER FAMILY 35 MEMBER F6"/>
    <property type="match status" value="1"/>
</dbReference>
<reference evidence="9" key="1">
    <citation type="journal article" date="2006" name="PLoS Biol.">
        <title>Macronuclear genome sequence of the ciliate Tetrahymena thermophila, a model eukaryote.</title>
        <authorList>
            <person name="Eisen J.A."/>
            <person name="Coyne R.S."/>
            <person name="Wu M."/>
            <person name="Wu D."/>
            <person name="Thiagarajan M."/>
            <person name="Wortman J.R."/>
            <person name="Badger J.H."/>
            <person name="Ren Q."/>
            <person name="Amedeo P."/>
            <person name="Jones K.M."/>
            <person name="Tallon L.J."/>
            <person name="Delcher A.L."/>
            <person name="Salzberg S.L."/>
            <person name="Silva J.C."/>
            <person name="Haas B.J."/>
            <person name="Majoros W.H."/>
            <person name="Farzad M."/>
            <person name="Carlton J.M."/>
            <person name="Smith R.K. Jr."/>
            <person name="Garg J."/>
            <person name="Pearlman R.E."/>
            <person name="Karrer K.M."/>
            <person name="Sun L."/>
            <person name="Manning G."/>
            <person name="Elde N.C."/>
            <person name="Turkewitz A.P."/>
            <person name="Asai D.J."/>
            <person name="Wilkes D.E."/>
            <person name="Wang Y."/>
            <person name="Cai H."/>
            <person name="Collins K."/>
            <person name="Stewart B.A."/>
            <person name="Lee S.R."/>
            <person name="Wilamowska K."/>
            <person name="Weinberg Z."/>
            <person name="Ruzzo W.L."/>
            <person name="Wloga D."/>
            <person name="Gaertig J."/>
            <person name="Frankel J."/>
            <person name="Tsao C.-C."/>
            <person name="Gorovsky M.A."/>
            <person name="Keeling P.J."/>
            <person name="Waller R.F."/>
            <person name="Patron N.J."/>
            <person name="Cherry J.M."/>
            <person name="Stover N.A."/>
            <person name="Krieger C.J."/>
            <person name="del Toro C."/>
            <person name="Ryder H.F."/>
            <person name="Williamson S.C."/>
            <person name="Barbeau R.A."/>
            <person name="Hamilton E.P."/>
            <person name="Orias E."/>
        </authorList>
    </citation>
    <scope>NUCLEOTIDE SEQUENCE [LARGE SCALE GENOMIC DNA]</scope>
    <source>
        <strain evidence="9">SB210</strain>
    </source>
</reference>
<dbReference type="SUPFAM" id="SSF103481">
    <property type="entry name" value="Multidrug resistance efflux transporter EmrE"/>
    <property type="match status" value="1"/>
</dbReference>
<feature type="transmembrane region" description="Helical" evidence="6">
    <location>
        <begin position="217"/>
        <end position="234"/>
    </location>
</feature>
<dbReference type="InParanoid" id="Q23AW2"/>
<dbReference type="HOGENOM" id="CLU_025028_4_0_1"/>
<evidence type="ECO:0000256" key="5">
    <source>
        <dbReference type="SAM" id="MobiDB-lite"/>
    </source>
</evidence>
<feature type="compositionally biased region" description="Basic and acidic residues" evidence="5">
    <location>
        <begin position="370"/>
        <end position="381"/>
    </location>
</feature>
<proteinExistence type="predicted"/>
<name>Q23AW2_TETTS</name>
<feature type="transmembrane region" description="Helical" evidence="6">
    <location>
        <begin position="117"/>
        <end position="138"/>
    </location>
</feature>
<dbReference type="eggNOG" id="KOG3912">
    <property type="taxonomic scope" value="Eukaryota"/>
</dbReference>
<evidence type="ECO:0000313" key="9">
    <source>
        <dbReference type="Proteomes" id="UP000009168"/>
    </source>
</evidence>
<gene>
    <name evidence="8" type="ORF">TTHERM_00654150</name>
</gene>
<dbReference type="GO" id="GO:0000139">
    <property type="term" value="C:Golgi membrane"/>
    <property type="evidence" value="ECO:0007669"/>
    <property type="project" value="InterPro"/>
</dbReference>
<dbReference type="OMA" id="CFIFEEL"/>
<dbReference type="RefSeq" id="XP_001013967.1">
    <property type="nucleotide sequence ID" value="XM_001013967.3"/>
</dbReference>
<feature type="transmembrane region" description="Helical" evidence="6">
    <location>
        <begin position="91"/>
        <end position="111"/>
    </location>
</feature>
<feature type="compositionally biased region" description="Polar residues" evidence="5">
    <location>
        <begin position="382"/>
        <end position="391"/>
    </location>
</feature>
<evidence type="ECO:0000256" key="7">
    <source>
        <dbReference type="SAM" id="SignalP"/>
    </source>
</evidence>
<dbReference type="AlphaFoldDB" id="Q23AW2"/>
<sequence length="391" mass="44313">MANLSVVQVNILLLTLLLISIASGLCFKQQQRSVVNGVQFNHPFMQSMLMFIGEALCFLWFIGYKKKYREQYAKEAQQAAEKGLKLEINKAIYAIPTLFDFLSSTVSFFAMNMMPLSIYYMFRGAGIMVTALFSVLFLKRVLYRQNYLGLFLTVAGFIVIGVTAIVLSDSSQDNNQLILGIILIIFSFVFTSSQLVLEEKLFSQYHLNPFEVVGYEGFWGIFITWIALNIFSYIPCPSNMDCPDGMMESVPTFFKTVFTMEGDDQPTLLIMIILSIFIIMLLNGLGLCVTKYASAMSRSLMGVLSPFLVWMITIGLGWDKWKVGQFVGYVVITFGVLIYNEIIVIPLFGFNLNLKKNILKRQQELEAIPKEQELEKRDSENKNLASSENAV</sequence>
<organism evidence="8 9">
    <name type="scientific">Tetrahymena thermophila (strain SB210)</name>
    <dbReference type="NCBI Taxonomy" id="312017"/>
    <lineage>
        <taxon>Eukaryota</taxon>
        <taxon>Sar</taxon>
        <taxon>Alveolata</taxon>
        <taxon>Ciliophora</taxon>
        <taxon>Intramacronucleata</taxon>
        <taxon>Oligohymenophorea</taxon>
        <taxon>Hymenostomatida</taxon>
        <taxon>Tetrahymenina</taxon>
        <taxon>Tetrahymenidae</taxon>
        <taxon>Tetrahymena</taxon>
    </lineage>
</organism>
<dbReference type="GeneID" id="7825411"/>
<evidence type="ECO:0000256" key="6">
    <source>
        <dbReference type="SAM" id="Phobius"/>
    </source>
</evidence>
<evidence type="ECO:0000313" key="8">
    <source>
        <dbReference type="EMBL" id="EAR93722.1"/>
    </source>
</evidence>
<comment type="subcellular location">
    <subcellularLocation>
        <location evidence="1">Membrane</location>
        <topology evidence="1">Multi-pass membrane protein</topology>
    </subcellularLocation>
</comment>
<feature type="transmembrane region" description="Helical" evidence="6">
    <location>
        <begin position="330"/>
        <end position="352"/>
    </location>
</feature>
<dbReference type="EMBL" id="GG662720">
    <property type="protein sequence ID" value="EAR93722.1"/>
    <property type="molecule type" value="Genomic_DNA"/>
</dbReference>
<accession>Q23AW2</accession>
<feature type="transmembrane region" description="Helical" evidence="6">
    <location>
        <begin position="178"/>
        <end position="197"/>
    </location>
</feature>
<keyword evidence="9" id="KW-1185">Reference proteome</keyword>
<dbReference type="InterPro" id="IPR037185">
    <property type="entry name" value="EmrE-like"/>
</dbReference>
<evidence type="ECO:0000256" key="1">
    <source>
        <dbReference type="ARBA" id="ARBA00004141"/>
    </source>
</evidence>
<dbReference type="Pfam" id="PF04142">
    <property type="entry name" value="Nuc_sug_transp"/>
    <property type="match status" value="1"/>
</dbReference>
<evidence type="ECO:0000256" key="3">
    <source>
        <dbReference type="ARBA" id="ARBA00022989"/>
    </source>
</evidence>
<keyword evidence="7" id="KW-0732">Signal</keyword>
<dbReference type="GO" id="GO:0015165">
    <property type="term" value="F:pyrimidine nucleotide-sugar transmembrane transporter activity"/>
    <property type="evidence" value="ECO:0007669"/>
    <property type="project" value="InterPro"/>
</dbReference>
<evidence type="ECO:0000256" key="4">
    <source>
        <dbReference type="ARBA" id="ARBA00023136"/>
    </source>
</evidence>
<dbReference type="InterPro" id="IPR007271">
    <property type="entry name" value="Nuc_sug_transpt"/>
</dbReference>
<feature type="transmembrane region" description="Helical" evidence="6">
    <location>
        <begin position="147"/>
        <end position="166"/>
    </location>
</feature>
<feature type="chain" id="PRO_5004201726" evidence="7">
    <location>
        <begin position="25"/>
        <end position="391"/>
    </location>
</feature>
<feature type="transmembrane region" description="Helical" evidence="6">
    <location>
        <begin position="268"/>
        <end position="288"/>
    </location>
</feature>
<feature type="transmembrane region" description="Helical" evidence="6">
    <location>
        <begin position="300"/>
        <end position="318"/>
    </location>
</feature>
<protein>
    <submittedName>
        <fullName evidence="8">Nucleotide-sugar transporter</fullName>
    </submittedName>
</protein>
<dbReference type="KEGG" id="tet:TTHERM_00654150"/>
<keyword evidence="2 6" id="KW-0812">Transmembrane</keyword>
<dbReference type="Gene3D" id="1.10.3730.20">
    <property type="match status" value="1"/>
</dbReference>